<protein>
    <recommendedName>
        <fullName evidence="1">MD-2-related lipid-recognition domain-containing protein</fullName>
    </recommendedName>
</protein>
<evidence type="ECO:0000259" key="1">
    <source>
        <dbReference type="Pfam" id="PF02221"/>
    </source>
</evidence>
<organism evidence="2 4">
    <name type="scientific">Dinothrombium tinctorium</name>
    <dbReference type="NCBI Taxonomy" id="1965070"/>
    <lineage>
        <taxon>Eukaryota</taxon>
        <taxon>Metazoa</taxon>
        <taxon>Ecdysozoa</taxon>
        <taxon>Arthropoda</taxon>
        <taxon>Chelicerata</taxon>
        <taxon>Arachnida</taxon>
        <taxon>Acari</taxon>
        <taxon>Acariformes</taxon>
        <taxon>Trombidiformes</taxon>
        <taxon>Prostigmata</taxon>
        <taxon>Anystina</taxon>
        <taxon>Parasitengona</taxon>
        <taxon>Trombidioidea</taxon>
        <taxon>Trombidiidae</taxon>
        <taxon>Dinothrombium</taxon>
    </lineage>
</organism>
<dbReference type="EMBL" id="NCKU01000269">
    <property type="protein sequence ID" value="RWS16216.1"/>
    <property type="molecule type" value="Genomic_DNA"/>
</dbReference>
<name>A0A3S3PTR7_9ACAR</name>
<comment type="caution">
    <text evidence="2">The sequence shown here is derived from an EMBL/GenBank/DDBJ whole genome shotgun (WGS) entry which is preliminary data.</text>
</comment>
<evidence type="ECO:0000313" key="4">
    <source>
        <dbReference type="Proteomes" id="UP000285301"/>
    </source>
</evidence>
<dbReference type="Proteomes" id="UP000285301">
    <property type="component" value="Unassembled WGS sequence"/>
</dbReference>
<dbReference type="InterPro" id="IPR014756">
    <property type="entry name" value="Ig_E-set"/>
</dbReference>
<feature type="domain" description="MD-2-related lipid-recognition" evidence="1">
    <location>
        <begin position="12"/>
        <end position="88"/>
    </location>
</feature>
<accession>A0A3S3PTR7</accession>
<dbReference type="InterPro" id="IPR003172">
    <property type="entry name" value="ML_dom"/>
</dbReference>
<proteinExistence type="predicted"/>
<dbReference type="STRING" id="1965070.A0A3S3PTR7"/>
<dbReference type="Pfam" id="PF02221">
    <property type="entry name" value="E1_DerP2_DerF2"/>
    <property type="match status" value="1"/>
</dbReference>
<evidence type="ECO:0000313" key="3">
    <source>
        <dbReference type="EMBL" id="RWS16216.1"/>
    </source>
</evidence>
<evidence type="ECO:0000313" key="2">
    <source>
        <dbReference type="EMBL" id="RWS16209.1"/>
    </source>
</evidence>
<gene>
    <name evidence="3" type="ORF">B4U79_17878</name>
    <name evidence="2" type="ORF">B4U79_17879</name>
</gene>
<reference evidence="2" key="2">
    <citation type="submission" date="2018-11" db="EMBL/GenBank/DDBJ databases">
        <title>Trombidioid mite genomics.</title>
        <authorList>
            <person name="Dong X."/>
        </authorList>
    </citation>
    <scope>NUCLEOTIDE SEQUENCE</scope>
    <source>
        <strain evidence="2">UoL-WK</strain>
    </source>
</reference>
<dbReference type="AlphaFoldDB" id="A0A3S3PTR7"/>
<sequence length="105" mass="11838">MKTINADDVIENVKGIVRGKELPFPADKVSPCNGLLTPSCPLKENEQYVFSQTVKVKPFYPAIPIRVKYSLMDPNENLISCLEFGAKIIDPNPRPKNRGRKRKPN</sequence>
<dbReference type="EMBL" id="NCKU01000270">
    <property type="protein sequence ID" value="RWS16209.1"/>
    <property type="molecule type" value="Genomic_DNA"/>
</dbReference>
<reference evidence="2 4" key="1">
    <citation type="journal article" date="2018" name="Gigascience">
        <title>Genomes of trombidid mites reveal novel predicted allergens and laterally-transferred genes associated with secondary metabolism.</title>
        <authorList>
            <person name="Dong X."/>
            <person name="Chaisiri K."/>
            <person name="Xia D."/>
            <person name="Armstrong S.D."/>
            <person name="Fang Y."/>
            <person name="Donnelly M.J."/>
            <person name="Kadowaki T."/>
            <person name="McGarry J.W."/>
            <person name="Darby A.C."/>
            <person name="Makepeace B.L."/>
        </authorList>
    </citation>
    <scope>NUCLEOTIDE SEQUENCE [LARGE SCALE GENOMIC DNA]</scope>
    <source>
        <strain evidence="2">UoL-WK</strain>
    </source>
</reference>
<keyword evidence="4" id="KW-1185">Reference proteome</keyword>
<dbReference type="Gene3D" id="2.60.40.770">
    <property type="match status" value="1"/>
</dbReference>
<dbReference type="OrthoDB" id="4937502at2759"/>
<dbReference type="SUPFAM" id="SSF81296">
    <property type="entry name" value="E set domains"/>
    <property type="match status" value="1"/>
</dbReference>